<comment type="caution">
    <text evidence="1">The sequence shown here is derived from an EMBL/GenBank/DDBJ whole genome shotgun (WGS) entry which is preliminary data.</text>
</comment>
<evidence type="ECO:0000313" key="1">
    <source>
        <dbReference type="EMBL" id="MFC2970142.1"/>
    </source>
</evidence>
<dbReference type="SMART" id="SM00855">
    <property type="entry name" value="PGAM"/>
    <property type="match status" value="1"/>
</dbReference>
<dbReference type="InterPro" id="IPR013078">
    <property type="entry name" value="His_Pase_superF_clade-1"/>
</dbReference>
<evidence type="ECO:0000313" key="2">
    <source>
        <dbReference type="Proteomes" id="UP001595443"/>
    </source>
</evidence>
<dbReference type="InterPro" id="IPR050275">
    <property type="entry name" value="PGM_Phosphatase"/>
</dbReference>
<dbReference type="InterPro" id="IPR029033">
    <property type="entry name" value="His_PPase_superfam"/>
</dbReference>
<dbReference type="SUPFAM" id="SSF53254">
    <property type="entry name" value="Phosphoglycerate mutase-like"/>
    <property type="match status" value="1"/>
</dbReference>
<keyword evidence="2" id="KW-1185">Reference proteome</keyword>
<organism evidence="1 2">
    <name type="scientific">Acidimangrovimonas pyrenivorans</name>
    <dbReference type="NCBI Taxonomy" id="2030798"/>
    <lineage>
        <taxon>Bacteria</taxon>
        <taxon>Pseudomonadati</taxon>
        <taxon>Pseudomonadota</taxon>
        <taxon>Alphaproteobacteria</taxon>
        <taxon>Rhodobacterales</taxon>
        <taxon>Paracoccaceae</taxon>
        <taxon>Acidimangrovimonas</taxon>
    </lineage>
</organism>
<dbReference type="PANTHER" id="PTHR48100">
    <property type="entry name" value="BROAD-SPECIFICITY PHOSPHATASE YOR283W-RELATED"/>
    <property type="match status" value="1"/>
</dbReference>
<gene>
    <name evidence="1" type="ORF">ACFOES_18745</name>
</gene>
<sequence length="196" mass="21823">MNRHLTRWWWVRHGPTHQRCFTGWRDVPADLSDHDHIARLDTHLPRDALLVSSDLLRAVATADVLAEGRTRLPHAAAIREFDFGDWDGCAFDEVLHSQPEAARAFWKHPGEAAPPGGESWNEAASRVTGFVDGLTRTHPGRDIVAVAHLGVILTQLRRAGELTAAEAITQHIAPLSVTRIDGDGVEWQLRQVNHEV</sequence>
<dbReference type="Proteomes" id="UP001595443">
    <property type="component" value="Unassembled WGS sequence"/>
</dbReference>
<dbReference type="CDD" id="cd07067">
    <property type="entry name" value="HP_PGM_like"/>
    <property type="match status" value="1"/>
</dbReference>
<dbReference type="RefSeq" id="WP_377834903.1">
    <property type="nucleotide sequence ID" value="NZ_JBHRSK010000017.1"/>
</dbReference>
<proteinExistence type="predicted"/>
<name>A0ABV7ALJ8_9RHOB</name>
<dbReference type="EMBL" id="JBHRSK010000017">
    <property type="protein sequence ID" value="MFC2970142.1"/>
    <property type="molecule type" value="Genomic_DNA"/>
</dbReference>
<dbReference type="PANTHER" id="PTHR48100:SF1">
    <property type="entry name" value="HISTIDINE PHOSPHATASE FAMILY PROTEIN-RELATED"/>
    <property type="match status" value="1"/>
</dbReference>
<protein>
    <submittedName>
        <fullName evidence="1">Histidine phosphatase family protein</fullName>
    </submittedName>
</protein>
<reference evidence="2" key="1">
    <citation type="journal article" date="2019" name="Int. J. Syst. Evol. Microbiol.">
        <title>The Global Catalogue of Microorganisms (GCM) 10K type strain sequencing project: providing services to taxonomists for standard genome sequencing and annotation.</title>
        <authorList>
            <consortium name="The Broad Institute Genomics Platform"/>
            <consortium name="The Broad Institute Genome Sequencing Center for Infectious Disease"/>
            <person name="Wu L."/>
            <person name="Ma J."/>
        </authorList>
    </citation>
    <scope>NUCLEOTIDE SEQUENCE [LARGE SCALE GENOMIC DNA]</scope>
    <source>
        <strain evidence="2">KCTC 62192</strain>
    </source>
</reference>
<dbReference type="Gene3D" id="3.40.50.1240">
    <property type="entry name" value="Phosphoglycerate mutase-like"/>
    <property type="match status" value="1"/>
</dbReference>
<dbReference type="Pfam" id="PF00300">
    <property type="entry name" value="His_Phos_1"/>
    <property type="match status" value="1"/>
</dbReference>
<accession>A0ABV7ALJ8</accession>